<protein>
    <submittedName>
        <fullName evidence="1">Uncharacterized protein</fullName>
    </submittedName>
</protein>
<name>A0A1Q2CST0_9ACTN</name>
<dbReference type="OrthoDB" id="3726668at2"/>
<dbReference type="Proteomes" id="UP000188145">
    <property type="component" value="Chromosome"/>
</dbReference>
<dbReference type="EMBL" id="CP019606">
    <property type="protein sequence ID" value="AQP49070.1"/>
    <property type="molecule type" value="Genomic_DNA"/>
</dbReference>
<proteinExistence type="predicted"/>
<dbReference type="RefSeq" id="WP_077687426.1">
    <property type="nucleotide sequence ID" value="NZ_CP019606.1"/>
</dbReference>
<dbReference type="KEGG" id="tes:BW730_17795"/>
<dbReference type="STRING" id="1332264.BW730_17795"/>
<dbReference type="AlphaFoldDB" id="A0A1Q2CST0"/>
<sequence length="460" mass="50623">MANKRKRMEVLRLEVPFSSESPHLTSEAVGLPRVMHRPAASLEMDATVLDCADGRLLRDGVIVAHRIIGGLGEWYLAAPRWSPILPDERIEPLGHSGDLPDEFASYIRPFARHGVLGTIAGLHSERDEWALRDDDGEIAAYVKDEKVTIRRSGITTARYREITVTPTRALTGQQREFLLSAALAVNAIVVDSFPTLQQRLGAPATGLTNYPLPQALRRDFTLEEFATEVFAGHLQSILLADLARRAEDRDDLADLNAALWAFGRDLRGLAPVLEPAWRESLEQRLSGLPFESAADLEPAVLDVLDALVGSVLAPRLGDLSQRPAAEVLFERAEQATYILADRCRALGVTSPDDKWQAALRAAEQLDVAAGVAAPLFPKAMGRLLNQLEDLLDDLRGSAVGSLAGDPELDGLSAEQAYQLGLDAERRRSGVRERRAQFIRRWPDRVVAARKVLAKAEKKRK</sequence>
<accession>A0A1Q2CST0</accession>
<reference evidence="2" key="1">
    <citation type="submission" date="2017-02" db="EMBL/GenBank/DDBJ databases">
        <title>Tessaracoccus aquaemaris sp. nov., isolated from the intestine of a Korean rockfish, Sebastes schlegelii, in a marine aquaculture pond.</title>
        <authorList>
            <person name="Tak E.J."/>
            <person name="Bae J.-W."/>
        </authorList>
    </citation>
    <scope>NUCLEOTIDE SEQUENCE [LARGE SCALE GENOMIC DNA]</scope>
    <source>
        <strain evidence="2">NSG39</strain>
    </source>
</reference>
<gene>
    <name evidence="1" type="ORF">BW730_17795</name>
</gene>
<evidence type="ECO:0000313" key="1">
    <source>
        <dbReference type="EMBL" id="AQP49070.1"/>
    </source>
</evidence>
<keyword evidence="2" id="KW-1185">Reference proteome</keyword>
<organism evidence="1 2">
    <name type="scientific">Tessaracoccus aquimaris</name>
    <dbReference type="NCBI Taxonomy" id="1332264"/>
    <lineage>
        <taxon>Bacteria</taxon>
        <taxon>Bacillati</taxon>
        <taxon>Actinomycetota</taxon>
        <taxon>Actinomycetes</taxon>
        <taxon>Propionibacteriales</taxon>
        <taxon>Propionibacteriaceae</taxon>
        <taxon>Tessaracoccus</taxon>
    </lineage>
</organism>
<evidence type="ECO:0000313" key="2">
    <source>
        <dbReference type="Proteomes" id="UP000188145"/>
    </source>
</evidence>